<organism evidence="3 4">
    <name type="scientific">Deefgea chitinilytica</name>
    <dbReference type="NCBI Taxonomy" id="570276"/>
    <lineage>
        <taxon>Bacteria</taxon>
        <taxon>Pseudomonadati</taxon>
        <taxon>Pseudomonadota</taxon>
        <taxon>Betaproteobacteria</taxon>
        <taxon>Neisseriales</taxon>
        <taxon>Chitinibacteraceae</taxon>
        <taxon>Deefgea</taxon>
    </lineage>
</organism>
<evidence type="ECO:0000313" key="3">
    <source>
        <dbReference type="EMBL" id="MBM5570217.1"/>
    </source>
</evidence>
<dbReference type="EMBL" id="WOFE01000001">
    <property type="protein sequence ID" value="MBM5570217.1"/>
    <property type="molecule type" value="Genomic_DNA"/>
</dbReference>
<dbReference type="PANTHER" id="PTHR22946">
    <property type="entry name" value="DIENELACTONE HYDROLASE DOMAIN-CONTAINING PROTEIN-RELATED"/>
    <property type="match status" value="1"/>
</dbReference>
<dbReference type="Gene3D" id="3.40.50.1820">
    <property type="entry name" value="alpha/beta hydrolase"/>
    <property type="match status" value="1"/>
</dbReference>
<protein>
    <recommendedName>
        <fullName evidence="2">Dienelactone hydrolase domain-containing protein</fullName>
    </recommendedName>
</protein>
<evidence type="ECO:0000259" key="2">
    <source>
        <dbReference type="Pfam" id="PF01738"/>
    </source>
</evidence>
<dbReference type="RefSeq" id="WP_203569529.1">
    <property type="nucleotide sequence ID" value="NZ_WOFE01000001.1"/>
</dbReference>
<sequence length="274" mass="29643">MKFLLFIVFTCVTSHVAAKTVTINSGRVSLSGVYLAPNKPIGPAVLLLHGCNRLAKQQTPSYERTMKMASLLQEMGFGVLMLDVLGPKGKRQGCVGRTNKKSIGLRANDAQIAIAWLKARNEVDASKIAVIGWAEGASTVLSLMNRSNPGVKSAVAFYPNCRLFLGLKNYRVAAPTLLLIGEEGETAAAEYCRELGLKSGQDLFHKVSYSDAEHDFASADIAPIKKSSNSSGAKAVSQSNSAAAQDAWRRSFKWISRWFDPERSIQGIPPSNLP</sequence>
<dbReference type="InterPro" id="IPR002925">
    <property type="entry name" value="Dienelactn_hydro"/>
</dbReference>
<dbReference type="Proteomes" id="UP001195660">
    <property type="component" value="Unassembled WGS sequence"/>
</dbReference>
<comment type="caution">
    <text evidence="3">The sequence shown here is derived from an EMBL/GenBank/DDBJ whole genome shotgun (WGS) entry which is preliminary data.</text>
</comment>
<evidence type="ECO:0000313" key="4">
    <source>
        <dbReference type="Proteomes" id="UP001195660"/>
    </source>
</evidence>
<dbReference type="Pfam" id="PF01738">
    <property type="entry name" value="DLH"/>
    <property type="match status" value="1"/>
</dbReference>
<keyword evidence="4" id="KW-1185">Reference proteome</keyword>
<keyword evidence="1" id="KW-0378">Hydrolase</keyword>
<reference evidence="3 4" key="1">
    <citation type="submission" date="2019-11" db="EMBL/GenBank/DDBJ databases">
        <title>Novel Deefgea species.</title>
        <authorList>
            <person name="Han J.-H."/>
        </authorList>
    </citation>
    <scope>NUCLEOTIDE SEQUENCE [LARGE SCALE GENOMIC DNA]</scope>
    <source>
        <strain evidence="3 4">LMG 24817</strain>
    </source>
</reference>
<accession>A0ABS2C855</accession>
<dbReference type="SUPFAM" id="SSF53474">
    <property type="entry name" value="alpha/beta-Hydrolases"/>
    <property type="match status" value="1"/>
</dbReference>
<gene>
    <name evidence="3" type="ORF">GM173_01330</name>
</gene>
<evidence type="ECO:0000256" key="1">
    <source>
        <dbReference type="ARBA" id="ARBA00022801"/>
    </source>
</evidence>
<proteinExistence type="predicted"/>
<dbReference type="InterPro" id="IPR029058">
    <property type="entry name" value="AB_hydrolase_fold"/>
</dbReference>
<feature type="domain" description="Dienelactone hydrolase" evidence="2">
    <location>
        <begin position="64"/>
        <end position="257"/>
    </location>
</feature>
<dbReference type="InterPro" id="IPR050261">
    <property type="entry name" value="FrsA_esterase"/>
</dbReference>
<name>A0ABS2C855_9NEIS</name>
<dbReference type="PANTHER" id="PTHR22946:SF9">
    <property type="entry name" value="POLYKETIDE TRANSFERASE AF380"/>
    <property type="match status" value="1"/>
</dbReference>